<dbReference type="GeneID" id="13995276"/>
<evidence type="ECO:0000313" key="1">
    <source>
        <dbReference type="EMBL" id="AFU88218.1"/>
    </source>
</evidence>
<keyword evidence="2" id="KW-1185">Reference proteome</keyword>
<sequence length="186" mass="20644">MSLVSIYERALFLIREEPDNTPMNAFVVGLNYGSQDVPTRYEAVRRLGKKIGLDVPEDANLLNDKQVDALLIKIDMWRKARTISQFTGRLENAFGEARRERNAAILAEVVKRFERFPQAAVIPLRDVFDTICHEASKVEPTDSVWAAADAYSAFEVVNGKSSPNCLPAASAVVRLKAALQANRPPA</sequence>
<dbReference type="EMBL" id="JX100810">
    <property type="protein sequence ID" value="AFU88218.1"/>
    <property type="molecule type" value="Genomic_DNA"/>
</dbReference>
<gene>
    <name evidence="1" type="ORF">CcrColossus_gp348</name>
</gene>
<dbReference type="Proteomes" id="UP000000463">
    <property type="component" value="Segment"/>
</dbReference>
<dbReference type="KEGG" id="vg:13995276"/>
<accession>K4JWD7</accession>
<organism evidence="1 2">
    <name type="scientific">Caulobacter phage CcrColossus</name>
    <dbReference type="NCBI Taxonomy" id="1211640"/>
    <lineage>
        <taxon>Viruses</taxon>
        <taxon>Duplodnaviria</taxon>
        <taxon>Heunggongvirae</taxon>
        <taxon>Uroviricota</taxon>
        <taxon>Caudoviricetes</taxon>
        <taxon>Jeanschmidtviridae</taxon>
        <taxon>Colossusvirus</taxon>
        <taxon>Colossusvirus colossus</taxon>
    </lineage>
</organism>
<proteinExistence type="predicted"/>
<dbReference type="RefSeq" id="YP_006988582.1">
    <property type="nucleotide sequence ID" value="NC_019406.1"/>
</dbReference>
<evidence type="ECO:0000313" key="2">
    <source>
        <dbReference type="Proteomes" id="UP000000463"/>
    </source>
</evidence>
<protein>
    <submittedName>
        <fullName evidence="1">Uncharacterized protein</fullName>
    </submittedName>
</protein>
<reference evidence="1 2" key="1">
    <citation type="journal article" date="2012" name="BMC Genomics">
        <title>The Caulobacter crescentus phage phiCbK: genomics of a canonical phage.</title>
        <authorList>
            <person name="Gill J.J."/>
            <person name="Berry J.D."/>
            <person name="Russell W.K."/>
            <person name="Lessor L."/>
            <person name="Escobar Garcia D.A."/>
            <person name="Hernandez D."/>
            <person name="Kane A."/>
            <person name="Keene J."/>
            <person name="Maddox M."/>
            <person name="Martin R."/>
            <person name="Mohan S."/>
            <person name="Thorn A.M."/>
            <person name="Russell D.H."/>
            <person name="Young R."/>
        </authorList>
    </citation>
    <scope>NUCLEOTIDE SEQUENCE [LARGE SCALE GENOMIC DNA]</scope>
</reference>
<name>K4JWD7_9CAUD</name>